<sequence>MSVIRYSREVDLADLNNAHTFAVLAVPPGSRVLDLGAADGSVARVLQSRGCAVTAVERDAAGVQALAAHGIPFVRADLDALDEDDLPRREFDVILLLDVLEHLVDPAALLARVRSWLAPGGRLLISLPNVAHAAVRLSLLHGRFPRTDTGLLDRTHLHFFDRSQLDLLLTGAGLHALDVLTIEKMVTETELPMSSEDVPASVIEMIAADPLSRVYQFFVVAVPGAGSPPGGGLLQAVVSRLRNVESTYRALEDHAIRTEADGTARLDAATSELRRVGEYVVHLETQVRDLGTRFEAQGRELGAQLQAQALEHDVRLAGQERASREQLEALRLESGARLESQAHELGAQFDARERDLSTRLETRERELGAQLETQQRDLRTQLEALRLEAGARLESQARELGEHFDARERGLRAQRERLEREVEVARDALHALENLREEGREQMAARLADLAADRDMLCRQLGERMAELRQAHETAVVLLRDVAVQREFAAALAAQVPEIAARGGEARVLADLDEYRVVAPTPASAAVLAGEAAEFRRLQQALAIRALARLDGIARRTPRLRGALRAVARRLAGANR</sequence>
<keyword evidence="2" id="KW-0830">Ubiquinone</keyword>
<organism evidence="2 3">
    <name type="scientific">Luteitalea pratensis</name>
    <dbReference type="NCBI Taxonomy" id="1855912"/>
    <lineage>
        <taxon>Bacteria</taxon>
        <taxon>Pseudomonadati</taxon>
        <taxon>Acidobacteriota</taxon>
        <taxon>Vicinamibacteria</taxon>
        <taxon>Vicinamibacterales</taxon>
        <taxon>Vicinamibacteraceae</taxon>
        <taxon>Luteitalea</taxon>
    </lineage>
</organism>
<gene>
    <name evidence="2" type="primary">ubiG_3</name>
    <name evidence="2" type="ORF">LuPra_04991</name>
</gene>
<keyword evidence="2" id="KW-0808">Transferase</keyword>
<keyword evidence="2" id="KW-0489">Methyltransferase</keyword>
<dbReference type="Pfam" id="PF13489">
    <property type="entry name" value="Methyltransf_23"/>
    <property type="match status" value="1"/>
</dbReference>
<dbReference type="EMBL" id="CP015136">
    <property type="protein sequence ID" value="AMY11733.1"/>
    <property type="molecule type" value="Genomic_DNA"/>
</dbReference>
<evidence type="ECO:0000313" key="2">
    <source>
        <dbReference type="EMBL" id="AMY11733.1"/>
    </source>
</evidence>
<dbReference type="RefSeq" id="WP_157899627.1">
    <property type="nucleotide sequence ID" value="NZ_CP015136.1"/>
</dbReference>
<dbReference type="AlphaFoldDB" id="A0A143PU90"/>
<evidence type="ECO:0000313" key="3">
    <source>
        <dbReference type="Proteomes" id="UP000076079"/>
    </source>
</evidence>
<dbReference type="SUPFAM" id="SSF53335">
    <property type="entry name" value="S-adenosyl-L-methionine-dependent methyltransferases"/>
    <property type="match status" value="1"/>
</dbReference>
<dbReference type="GO" id="GO:0032259">
    <property type="term" value="P:methylation"/>
    <property type="evidence" value="ECO:0007669"/>
    <property type="project" value="UniProtKB-KW"/>
</dbReference>
<dbReference type="OrthoDB" id="9790457at2"/>
<dbReference type="GO" id="GO:0061542">
    <property type="term" value="F:3-demethylubiquinol 3-O-methyltransferase activity"/>
    <property type="evidence" value="ECO:0007669"/>
    <property type="project" value="UniProtKB-EC"/>
</dbReference>
<dbReference type="EC" id="2.1.1.64" evidence="2"/>
<accession>A0A143PU90</accession>
<feature type="coiled-coil region" evidence="1">
    <location>
        <begin position="368"/>
        <end position="442"/>
    </location>
</feature>
<evidence type="ECO:0000256" key="1">
    <source>
        <dbReference type="SAM" id="Coils"/>
    </source>
</evidence>
<dbReference type="Gene3D" id="3.40.50.150">
    <property type="entry name" value="Vaccinia Virus protein VP39"/>
    <property type="match status" value="1"/>
</dbReference>
<reference evidence="3" key="2">
    <citation type="submission" date="2016-04" db="EMBL/GenBank/DDBJ databases">
        <title>First Complete Genome Sequence of a Subdivision 6 Acidobacterium.</title>
        <authorList>
            <person name="Huang S."/>
            <person name="Vieira S."/>
            <person name="Bunk B."/>
            <person name="Riedel T."/>
            <person name="Sproeer C."/>
            <person name="Overmann J."/>
        </authorList>
    </citation>
    <scope>NUCLEOTIDE SEQUENCE [LARGE SCALE GENOMIC DNA]</scope>
    <source>
        <strain evidence="3">DSM 100886 HEG_-6_39</strain>
    </source>
</reference>
<dbReference type="Proteomes" id="UP000076079">
    <property type="component" value="Chromosome"/>
</dbReference>
<proteinExistence type="predicted"/>
<dbReference type="PANTHER" id="PTHR43861">
    <property type="entry name" value="TRANS-ACONITATE 2-METHYLTRANSFERASE-RELATED"/>
    <property type="match status" value="1"/>
</dbReference>
<keyword evidence="1" id="KW-0175">Coiled coil</keyword>
<name>A0A143PU90_LUTPR</name>
<dbReference type="KEGG" id="abac:LuPra_04991"/>
<dbReference type="InterPro" id="IPR029063">
    <property type="entry name" value="SAM-dependent_MTases_sf"/>
</dbReference>
<dbReference type="STRING" id="1855912.LuPra_04991"/>
<dbReference type="CDD" id="cd02440">
    <property type="entry name" value="AdoMet_MTases"/>
    <property type="match status" value="1"/>
</dbReference>
<reference evidence="2 3" key="1">
    <citation type="journal article" date="2016" name="Genome Announc.">
        <title>First Complete Genome Sequence of a Subdivision 6 Acidobacterium Strain.</title>
        <authorList>
            <person name="Huang S."/>
            <person name="Vieira S."/>
            <person name="Bunk B."/>
            <person name="Riedel T."/>
            <person name="Sproer C."/>
            <person name="Overmann J."/>
        </authorList>
    </citation>
    <scope>NUCLEOTIDE SEQUENCE [LARGE SCALE GENOMIC DNA]</scope>
    <source>
        <strain evidence="3">DSM 100886 HEG_-6_39</strain>
    </source>
</reference>
<keyword evidence="3" id="KW-1185">Reference proteome</keyword>
<protein>
    <submittedName>
        <fullName evidence="2">3-demethylubiquinone-9 3-methyltransferase</fullName>
        <ecNumber evidence="2">2.1.1.64</ecNumber>
    </submittedName>
</protein>